<protein>
    <submittedName>
        <fullName evidence="1">Uncharacterized protein</fullName>
    </submittedName>
</protein>
<gene>
    <name evidence="1" type="ORF">MBJ925_LOCUS13543</name>
</gene>
<dbReference type="AlphaFoldDB" id="A0A816PSA0"/>
<name>A0A816PSA0_9BILA</name>
<reference evidence="1" key="1">
    <citation type="submission" date="2021-02" db="EMBL/GenBank/DDBJ databases">
        <authorList>
            <person name="Nowell W R."/>
        </authorList>
    </citation>
    <scope>NUCLEOTIDE SEQUENCE</scope>
</reference>
<evidence type="ECO:0000313" key="1">
    <source>
        <dbReference type="EMBL" id="CAF2053316.1"/>
    </source>
</evidence>
<feature type="non-terminal residue" evidence="1">
    <location>
        <position position="33"/>
    </location>
</feature>
<dbReference type="Proteomes" id="UP000663824">
    <property type="component" value="Unassembled WGS sequence"/>
</dbReference>
<comment type="caution">
    <text evidence="1">The sequence shown here is derived from an EMBL/GenBank/DDBJ whole genome shotgun (WGS) entry which is preliminary data.</text>
</comment>
<sequence>MGGSITELILGSNYISQCPIQYLIPIFLIVHGA</sequence>
<proteinExistence type="predicted"/>
<accession>A0A816PSA0</accession>
<organism evidence="1 2">
    <name type="scientific">Rotaria magnacalcarata</name>
    <dbReference type="NCBI Taxonomy" id="392030"/>
    <lineage>
        <taxon>Eukaryota</taxon>
        <taxon>Metazoa</taxon>
        <taxon>Spiralia</taxon>
        <taxon>Gnathifera</taxon>
        <taxon>Rotifera</taxon>
        <taxon>Eurotatoria</taxon>
        <taxon>Bdelloidea</taxon>
        <taxon>Philodinida</taxon>
        <taxon>Philodinidae</taxon>
        <taxon>Rotaria</taxon>
    </lineage>
</organism>
<evidence type="ECO:0000313" key="2">
    <source>
        <dbReference type="Proteomes" id="UP000663824"/>
    </source>
</evidence>
<dbReference type="EMBL" id="CAJNRE010006241">
    <property type="protein sequence ID" value="CAF2053316.1"/>
    <property type="molecule type" value="Genomic_DNA"/>
</dbReference>